<name>A0AAW3Q0T8_9BURK</name>
<gene>
    <name evidence="2" type="ORF">WS64_05745</name>
</gene>
<dbReference type="Proteomes" id="UP000070434">
    <property type="component" value="Chromosome 1"/>
</dbReference>
<evidence type="ECO:0000313" key="3">
    <source>
        <dbReference type="Proteomes" id="UP000070434"/>
    </source>
</evidence>
<evidence type="ECO:0000256" key="1">
    <source>
        <dbReference type="SAM" id="MobiDB-lite"/>
    </source>
</evidence>
<organism evidence="2 3">
    <name type="scientific">Burkholderia anthina</name>
    <dbReference type="NCBI Taxonomy" id="179879"/>
    <lineage>
        <taxon>Bacteria</taxon>
        <taxon>Pseudomonadati</taxon>
        <taxon>Pseudomonadota</taxon>
        <taxon>Betaproteobacteria</taxon>
        <taxon>Burkholderiales</taxon>
        <taxon>Burkholderiaceae</taxon>
        <taxon>Burkholderia</taxon>
        <taxon>Burkholderia cepacia complex</taxon>
    </lineage>
</organism>
<reference evidence="2 3" key="1">
    <citation type="submission" date="2015-11" db="EMBL/GenBank/DDBJ databases">
        <authorList>
            <person name="Sahl J."/>
            <person name="Wagner D."/>
            <person name="Keim P."/>
        </authorList>
    </citation>
    <scope>NUCLEOTIDE SEQUENCE [LARGE SCALE GENOMIC DNA]</scope>
    <source>
        <strain evidence="2 3">AZ-4-2-10-S1-D7</strain>
    </source>
</reference>
<dbReference type="AlphaFoldDB" id="A0AAW3Q0T8"/>
<dbReference type="RefSeq" id="WP_060965963.1">
    <property type="nucleotide sequence ID" value="NZ_CM003768.1"/>
</dbReference>
<accession>A0AAW3Q0T8</accession>
<dbReference type="Gene3D" id="3.30.40.220">
    <property type="match status" value="1"/>
</dbReference>
<proteinExistence type="predicted"/>
<evidence type="ECO:0000313" key="2">
    <source>
        <dbReference type="EMBL" id="KWZ35081.1"/>
    </source>
</evidence>
<feature type="compositionally biased region" description="Basic and acidic residues" evidence="1">
    <location>
        <begin position="1"/>
        <end position="19"/>
    </location>
</feature>
<evidence type="ECO:0008006" key="4">
    <source>
        <dbReference type="Google" id="ProtNLM"/>
    </source>
</evidence>
<protein>
    <recommendedName>
        <fullName evidence="4">HNH endonuclease</fullName>
    </recommendedName>
</protein>
<dbReference type="EMBL" id="LNJP01000001">
    <property type="protein sequence ID" value="KWZ35081.1"/>
    <property type="molecule type" value="Genomic_DNA"/>
</dbReference>
<comment type="caution">
    <text evidence="2">The sequence shown here is derived from an EMBL/GenBank/DDBJ whole genome shotgun (WGS) entry which is preliminary data.</text>
</comment>
<sequence length="190" mass="21580">MIESKRCNKCGETKPHSEFSRNAASRDGLCGPCKACQARYYVANRDKRREYQASYHRDNWASNDIRDARRRGPVVNLTPDYLDSIQTSQCACCGSRPSDFLSLHLDRIDTALPYKPGNVAYLCGTCNVRKNDLSATDLLARFERDMAAGKDMAAHDLMLHMYIRREKLKHPPAACVQHPLSRWTSRATAR</sequence>
<feature type="region of interest" description="Disordered" evidence="1">
    <location>
        <begin position="1"/>
        <end position="24"/>
    </location>
</feature>